<organism evidence="2 3">
    <name type="scientific">Phakopsora pachyrhizi</name>
    <name type="common">Asian soybean rust disease fungus</name>
    <dbReference type="NCBI Taxonomy" id="170000"/>
    <lineage>
        <taxon>Eukaryota</taxon>
        <taxon>Fungi</taxon>
        <taxon>Dikarya</taxon>
        <taxon>Basidiomycota</taxon>
        <taxon>Pucciniomycotina</taxon>
        <taxon>Pucciniomycetes</taxon>
        <taxon>Pucciniales</taxon>
        <taxon>Phakopsoraceae</taxon>
        <taxon>Phakopsora</taxon>
    </lineage>
</organism>
<evidence type="ECO:0000256" key="1">
    <source>
        <dbReference type="RuleBase" id="RU003860"/>
    </source>
</evidence>
<protein>
    <submittedName>
        <fullName evidence="2">Bola-like protein-domain-containing protein</fullName>
    </submittedName>
</protein>
<accession>A0AAV0B7J7</accession>
<dbReference type="Pfam" id="PF01722">
    <property type="entry name" value="BolA"/>
    <property type="match status" value="1"/>
</dbReference>
<dbReference type="Gene3D" id="3.30.300.90">
    <property type="entry name" value="BolA-like"/>
    <property type="match status" value="1"/>
</dbReference>
<dbReference type="EMBL" id="CALTRL010004011">
    <property type="protein sequence ID" value="CAH7682327.1"/>
    <property type="molecule type" value="Genomic_DNA"/>
</dbReference>
<dbReference type="GO" id="GO:0005759">
    <property type="term" value="C:mitochondrial matrix"/>
    <property type="evidence" value="ECO:0007669"/>
    <property type="project" value="TreeGrafter"/>
</dbReference>
<dbReference type="AlphaFoldDB" id="A0AAV0B7J7"/>
<dbReference type="InterPro" id="IPR036065">
    <property type="entry name" value="BolA-like_sf"/>
</dbReference>
<dbReference type="InterPro" id="IPR002634">
    <property type="entry name" value="BolA"/>
</dbReference>
<dbReference type="SUPFAM" id="SSF82657">
    <property type="entry name" value="BolA-like"/>
    <property type="match status" value="1"/>
</dbReference>
<dbReference type="PANTHER" id="PTHR46230">
    <property type="match status" value="1"/>
</dbReference>
<name>A0AAV0B7J7_PHAPC</name>
<proteinExistence type="inferred from homology"/>
<evidence type="ECO:0000313" key="2">
    <source>
        <dbReference type="EMBL" id="CAH7682327.1"/>
    </source>
</evidence>
<comment type="caution">
    <text evidence="2">The sequence shown here is derived from an EMBL/GenBank/DDBJ whole genome shotgun (WGS) entry which is preliminary data.</text>
</comment>
<keyword evidence="3" id="KW-1185">Reference proteome</keyword>
<dbReference type="Proteomes" id="UP001153365">
    <property type="component" value="Unassembled WGS sequence"/>
</dbReference>
<evidence type="ECO:0000313" key="3">
    <source>
        <dbReference type="Proteomes" id="UP001153365"/>
    </source>
</evidence>
<sequence length="168" mass="19075">MLWRIFSKARLDQRFRSFTSLTPVPSWISKEPLTSAQLPILLRKLHSNFIFRSNMNVSSSDNVKIQNTLVSSGSIESSIRKKMVEEFKPTQLEIKNDSHLHSHHSAMKAIGGGSGETHFSVAIISDKFEKVSKIQRHRMVYELLKDELNKEGGIHALSIQAFTPEEAK</sequence>
<gene>
    <name evidence="2" type="ORF">PPACK8108_LOCUS15180</name>
</gene>
<dbReference type="GO" id="GO:0044572">
    <property type="term" value="P:[4Fe-4S] cluster assembly"/>
    <property type="evidence" value="ECO:0007669"/>
    <property type="project" value="TreeGrafter"/>
</dbReference>
<reference evidence="2" key="1">
    <citation type="submission" date="2022-06" db="EMBL/GenBank/DDBJ databases">
        <authorList>
            <consortium name="SYNGENTA / RWTH Aachen University"/>
        </authorList>
    </citation>
    <scope>NUCLEOTIDE SEQUENCE</scope>
</reference>
<dbReference type="PANTHER" id="PTHR46230:SF7">
    <property type="entry name" value="BOLA-LIKE PROTEIN 1"/>
    <property type="match status" value="1"/>
</dbReference>
<comment type="similarity">
    <text evidence="1">Belongs to the BolA/IbaG family.</text>
</comment>